<evidence type="ECO:0000313" key="5">
    <source>
        <dbReference type="Proteomes" id="UP001209746"/>
    </source>
</evidence>
<name>A0AAE3IBC1_9EURY</name>
<keyword evidence="1" id="KW-1133">Transmembrane helix</keyword>
<evidence type="ECO:0000313" key="4">
    <source>
        <dbReference type="Proteomes" id="UP001208186"/>
    </source>
</evidence>
<reference evidence="3" key="1">
    <citation type="submission" date="2023-02" db="EMBL/GenBank/DDBJ databases">
        <title>Enrichment on poylsaccharides allowed isolation of novel metabolic and taxonomic groups of Haloarchaea.</title>
        <authorList>
            <person name="Sorokin D.Y."/>
            <person name="Elcheninov A.G."/>
            <person name="Khizhniak T.V."/>
            <person name="Kolganova T.V."/>
            <person name="Kublanov I.V."/>
        </authorList>
    </citation>
    <scope>NUCLEOTIDE SEQUENCE</scope>
    <source>
        <strain evidence="2 4">HArc-curdl5-1</strain>
        <strain evidence="3">HArc-curdl7</strain>
    </source>
</reference>
<dbReference type="Proteomes" id="UP001209746">
    <property type="component" value="Unassembled WGS sequence"/>
</dbReference>
<dbReference type="Gene3D" id="2.60.40.10">
    <property type="entry name" value="Immunoglobulins"/>
    <property type="match status" value="1"/>
</dbReference>
<dbReference type="EMBL" id="JAOPKC010000002">
    <property type="protein sequence ID" value="MCU4717141.1"/>
    <property type="molecule type" value="Genomic_DNA"/>
</dbReference>
<gene>
    <name evidence="3" type="ORF">OB914_03655</name>
    <name evidence="2" type="ORF">OB916_03580</name>
</gene>
<keyword evidence="1" id="KW-0812">Transmembrane</keyword>
<organism evidence="3 5">
    <name type="scientific">Halapricum hydrolyticum</name>
    <dbReference type="NCBI Taxonomy" id="2979991"/>
    <lineage>
        <taxon>Archaea</taxon>
        <taxon>Methanobacteriati</taxon>
        <taxon>Methanobacteriota</taxon>
        <taxon>Stenosarchaea group</taxon>
        <taxon>Halobacteria</taxon>
        <taxon>Halobacteriales</taxon>
        <taxon>Haloarculaceae</taxon>
        <taxon>Halapricum</taxon>
    </lineage>
</organism>
<proteinExistence type="predicted"/>
<evidence type="ECO:0000313" key="2">
    <source>
        <dbReference type="EMBL" id="MCU4717141.1"/>
    </source>
</evidence>
<dbReference type="EMBL" id="JAOPKD010000002">
    <property type="protein sequence ID" value="MCU4726068.1"/>
    <property type="molecule type" value="Genomic_DNA"/>
</dbReference>
<dbReference type="Proteomes" id="UP001208186">
    <property type="component" value="Unassembled WGS sequence"/>
</dbReference>
<dbReference type="InterPro" id="IPR013783">
    <property type="entry name" value="Ig-like_fold"/>
</dbReference>
<comment type="caution">
    <text evidence="3">The sequence shown here is derived from an EMBL/GenBank/DDBJ whole genome shotgun (WGS) entry which is preliminary data.</text>
</comment>
<evidence type="ECO:0000256" key="1">
    <source>
        <dbReference type="SAM" id="Phobius"/>
    </source>
</evidence>
<evidence type="ECO:0000313" key="3">
    <source>
        <dbReference type="EMBL" id="MCU4726068.1"/>
    </source>
</evidence>
<protein>
    <recommendedName>
        <fullName evidence="6">CARDB domain-containing protein</fullName>
    </recommendedName>
</protein>
<keyword evidence="1" id="KW-0472">Membrane</keyword>
<sequence length="179" mass="18966">MDTRRTLVLLLALSAIGLVAHGTIAQPGQDCQPVDDRQVCIQDASAPDTLIINGDNEDLSITIENVGSTNSTAIVMLDVERPDNSTARYQLEEPTLAPGETATVTQPLNATTEGTHLLQVAVVDDQSLQIYETKTLSVEVRTEPAPGLGGPIDRVEIALAALIVALLGIAALAYRTVDR</sequence>
<evidence type="ECO:0008006" key="6">
    <source>
        <dbReference type="Google" id="ProtNLM"/>
    </source>
</evidence>
<feature type="transmembrane region" description="Helical" evidence="1">
    <location>
        <begin position="157"/>
        <end position="177"/>
    </location>
</feature>
<keyword evidence="4" id="KW-1185">Reference proteome</keyword>
<dbReference type="RefSeq" id="WP_315907909.1">
    <property type="nucleotide sequence ID" value="NZ_JAOPKC010000002.1"/>
</dbReference>
<accession>A0AAE3IBC1</accession>
<dbReference type="AlphaFoldDB" id="A0AAE3IBC1"/>